<dbReference type="GO" id="GO:0005525">
    <property type="term" value="F:GTP binding"/>
    <property type="evidence" value="ECO:0007669"/>
    <property type="project" value="UniProtKB-KW"/>
</dbReference>
<dbReference type="PROSITE" id="PS50936">
    <property type="entry name" value="ENGC_GTPASE"/>
    <property type="match status" value="1"/>
</dbReference>
<reference evidence="5" key="1">
    <citation type="submission" date="2018-06" db="EMBL/GenBank/DDBJ databases">
        <authorList>
            <person name="Zhirakovskaya E."/>
        </authorList>
    </citation>
    <scope>NUCLEOTIDE SEQUENCE</scope>
</reference>
<keyword evidence="2" id="KW-0342">GTP-binding</keyword>
<organism evidence="5">
    <name type="scientific">hydrothermal vent metagenome</name>
    <dbReference type="NCBI Taxonomy" id="652676"/>
    <lineage>
        <taxon>unclassified sequences</taxon>
        <taxon>metagenomes</taxon>
        <taxon>ecological metagenomes</taxon>
    </lineage>
</organism>
<dbReference type="InterPro" id="IPR004881">
    <property type="entry name" value="Ribosome_biogen_GTPase_RsgA"/>
</dbReference>
<dbReference type="Gene3D" id="1.10.40.50">
    <property type="entry name" value="Probable gtpase engc, domain 3"/>
    <property type="match status" value="1"/>
</dbReference>
<dbReference type="PROSITE" id="PS51721">
    <property type="entry name" value="G_CP"/>
    <property type="match status" value="1"/>
</dbReference>
<dbReference type="CDD" id="cd01854">
    <property type="entry name" value="YjeQ_EngC"/>
    <property type="match status" value="1"/>
</dbReference>
<dbReference type="InterPro" id="IPR027417">
    <property type="entry name" value="P-loop_NTPase"/>
</dbReference>
<accession>A0A3B1CD98</accession>
<dbReference type="GO" id="GO:0003924">
    <property type="term" value="F:GTPase activity"/>
    <property type="evidence" value="ECO:0007669"/>
    <property type="project" value="InterPro"/>
</dbReference>
<feature type="domain" description="EngC GTPase" evidence="3">
    <location>
        <begin position="76"/>
        <end position="222"/>
    </location>
</feature>
<dbReference type="Gene3D" id="3.40.50.300">
    <property type="entry name" value="P-loop containing nucleotide triphosphate hydrolases"/>
    <property type="match status" value="1"/>
</dbReference>
<feature type="domain" description="CP-type G" evidence="4">
    <location>
        <begin position="59"/>
        <end position="224"/>
    </location>
</feature>
<evidence type="ECO:0000256" key="1">
    <source>
        <dbReference type="ARBA" id="ARBA00022741"/>
    </source>
</evidence>
<dbReference type="HAMAP" id="MF_01820">
    <property type="entry name" value="GTPase_RsgA"/>
    <property type="match status" value="1"/>
</dbReference>
<dbReference type="PANTHER" id="PTHR32120:SF11">
    <property type="entry name" value="SMALL RIBOSOMAL SUBUNIT BIOGENESIS GTPASE RSGA 1, MITOCHONDRIAL-RELATED"/>
    <property type="match status" value="1"/>
</dbReference>
<dbReference type="AlphaFoldDB" id="A0A3B1CD98"/>
<dbReference type="PANTHER" id="PTHR32120">
    <property type="entry name" value="SMALL RIBOSOMAL SUBUNIT BIOGENESIS GTPASE RSGA"/>
    <property type="match status" value="1"/>
</dbReference>
<gene>
    <name evidence="5" type="ORF">MNBD_NITROSPINAE01-1319</name>
</gene>
<keyword evidence="1" id="KW-0547">Nucleotide-binding</keyword>
<dbReference type="NCBIfam" id="TIGR00157">
    <property type="entry name" value="ribosome small subunit-dependent GTPase A"/>
    <property type="match status" value="1"/>
</dbReference>
<dbReference type="EMBL" id="UOGC01000109">
    <property type="protein sequence ID" value="VAX20690.1"/>
    <property type="molecule type" value="Genomic_DNA"/>
</dbReference>
<dbReference type="InterPro" id="IPR030378">
    <property type="entry name" value="G_CP_dom"/>
</dbReference>
<dbReference type="Pfam" id="PF03193">
    <property type="entry name" value="RsgA_GTPase"/>
    <property type="match status" value="1"/>
</dbReference>
<evidence type="ECO:0000259" key="4">
    <source>
        <dbReference type="PROSITE" id="PS51721"/>
    </source>
</evidence>
<evidence type="ECO:0000259" key="3">
    <source>
        <dbReference type="PROSITE" id="PS50936"/>
    </source>
</evidence>
<evidence type="ECO:0000313" key="5">
    <source>
        <dbReference type="EMBL" id="VAX20690.1"/>
    </source>
</evidence>
<evidence type="ECO:0000256" key="2">
    <source>
        <dbReference type="ARBA" id="ARBA00023134"/>
    </source>
</evidence>
<proteinExistence type="inferred from homology"/>
<protein>
    <submittedName>
        <fullName evidence="5">Ribosome small subunit-stimulated GTPase EngC</fullName>
    </submittedName>
</protein>
<dbReference type="InterPro" id="IPR010914">
    <property type="entry name" value="RsgA_GTPase_dom"/>
</dbReference>
<sequence length="290" mass="31801">MTSKKDAQTKGRIIAHHGLKVLIDIGSEIVDWKPPRRETWVVGDIVHFKDGRPFTEKRRNALKRAGYKGAEQILAANLDKLIITASCGEAFRLGLIDRFIVVANHEGIEPVIVLNKTDLADSEEKIKIVERYARLGYGVFCLSAKTGEGLNALAGSLNGKIASMVGHSGVGKTSIINMLVPGLERATAKIHEKTGQGRHTTSSAMLVKLPTGGEIIDSPGIRHFIPSGLTPADIAENFPGFNQLHGQCKFRNCKHLTEPKCAILTAVEENELNRDLYDSYKRLLESLEDN</sequence>
<dbReference type="SUPFAM" id="SSF52540">
    <property type="entry name" value="P-loop containing nucleoside triphosphate hydrolases"/>
    <property type="match status" value="1"/>
</dbReference>
<name>A0A3B1CD98_9ZZZZ</name>